<accession>A0ABN9CDU9</accession>
<dbReference type="EMBL" id="CATNWA010009064">
    <property type="protein sequence ID" value="CAI9557327.1"/>
    <property type="molecule type" value="Genomic_DNA"/>
</dbReference>
<reference evidence="1" key="1">
    <citation type="submission" date="2023-05" db="EMBL/GenBank/DDBJ databases">
        <authorList>
            <person name="Stuckert A."/>
        </authorList>
    </citation>
    <scope>NUCLEOTIDE SEQUENCE</scope>
</reference>
<comment type="caution">
    <text evidence="1">The sequence shown here is derived from an EMBL/GenBank/DDBJ whole genome shotgun (WGS) entry which is preliminary data.</text>
</comment>
<feature type="non-terminal residue" evidence="1">
    <location>
        <position position="1"/>
    </location>
</feature>
<organism evidence="1 2">
    <name type="scientific">Staurois parvus</name>
    <dbReference type="NCBI Taxonomy" id="386267"/>
    <lineage>
        <taxon>Eukaryota</taxon>
        <taxon>Metazoa</taxon>
        <taxon>Chordata</taxon>
        <taxon>Craniata</taxon>
        <taxon>Vertebrata</taxon>
        <taxon>Euteleostomi</taxon>
        <taxon>Amphibia</taxon>
        <taxon>Batrachia</taxon>
        <taxon>Anura</taxon>
        <taxon>Neobatrachia</taxon>
        <taxon>Ranoidea</taxon>
        <taxon>Ranidae</taxon>
        <taxon>Staurois</taxon>
    </lineage>
</organism>
<protein>
    <submittedName>
        <fullName evidence="1">Uncharacterized protein</fullName>
    </submittedName>
</protein>
<evidence type="ECO:0000313" key="1">
    <source>
        <dbReference type="EMBL" id="CAI9557327.1"/>
    </source>
</evidence>
<keyword evidence="2" id="KW-1185">Reference proteome</keyword>
<name>A0ABN9CDU9_9NEOB</name>
<gene>
    <name evidence="1" type="ORF">SPARVUS_LOCUS4687725</name>
</gene>
<proteinExistence type="predicted"/>
<evidence type="ECO:0000313" key="2">
    <source>
        <dbReference type="Proteomes" id="UP001162483"/>
    </source>
</evidence>
<dbReference type="Proteomes" id="UP001162483">
    <property type="component" value="Unassembled WGS sequence"/>
</dbReference>
<sequence length="114" mass="12539">NSHCPSVLRCVSHVLFHGPSCIPGGRHLQCGHPAVTACGFTAGTHCTCASSTVLHEWSCSLLGPVMCPTRLQGGREDTFCFRSPRRLDRKWDRVPVKFEYPLPPPRPPNWGSST</sequence>